<comment type="caution">
    <text evidence="1">The sequence shown here is derived from an EMBL/GenBank/DDBJ whole genome shotgun (WGS) entry which is preliminary data.</text>
</comment>
<protein>
    <submittedName>
        <fullName evidence="1">Uncharacterized protein</fullName>
    </submittedName>
</protein>
<name>A0A524RLG3_9CHRO</name>
<accession>A0A524RLG3</accession>
<gene>
    <name evidence="1" type="ORF">ERJ67_09430</name>
</gene>
<organism evidence="1 2">
    <name type="scientific">Aphanocapsa feldmannii 277cV</name>
    <dbReference type="NCBI Taxonomy" id="2507553"/>
    <lineage>
        <taxon>Bacteria</taxon>
        <taxon>Bacillati</taxon>
        <taxon>Cyanobacteriota</taxon>
        <taxon>Cyanophyceae</taxon>
        <taxon>Oscillatoriophycideae</taxon>
        <taxon>Chroococcales</taxon>
        <taxon>Microcystaceae</taxon>
        <taxon>Aphanocapsa</taxon>
    </lineage>
</organism>
<dbReference type="EMBL" id="SRMO01000084">
    <property type="protein sequence ID" value="TGG90914.1"/>
    <property type="molecule type" value="Genomic_DNA"/>
</dbReference>
<dbReference type="Proteomes" id="UP000317990">
    <property type="component" value="Unassembled WGS sequence"/>
</dbReference>
<sequence length="120" mass="12781">MQLQVDAVSLSWFRTVLSFNSLATTMLSAGMTSHLNDVLLPAEGTGVVDFFQRNLISNTVHADFSATLKGGELGELMLDSLRLAAAQALGEVGVKEIRDKYIVAGLDGKGTSELASKTIH</sequence>
<dbReference type="AlphaFoldDB" id="A0A524RLG3"/>
<evidence type="ECO:0000313" key="1">
    <source>
        <dbReference type="EMBL" id="TGG90914.1"/>
    </source>
</evidence>
<reference evidence="1 2" key="1">
    <citation type="journal article" date="2019" name="mSystems">
        <title>Life at home and on the roam: Genomic adaptions reflect the dual lifestyle of an intracellular, facultative symbiont.</title>
        <authorList>
            <person name="Burgsdorf I."/>
        </authorList>
    </citation>
    <scope>NUCLEOTIDE SEQUENCE [LARGE SCALE GENOMIC DNA]</scope>
    <source>
        <strain evidence="1">277cV</strain>
    </source>
</reference>
<proteinExistence type="predicted"/>
<evidence type="ECO:0000313" key="2">
    <source>
        <dbReference type="Proteomes" id="UP000317990"/>
    </source>
</evidence>